<feature type="compositionally biased region" description="Low complexity" evidence="1">
    <location>
        <begin position="906"/>
        <end position="941"/>
    </location>
</feature>
<gene>
    <name evidence="2" type="ORF">DMC30DRAFT_414505</name>
</gene>
<comment type="caution">
    <text evidence="2">The sequence shown here is derived from an EMBL/GenBank/DDBJ whole genome shotgun (WGS) entry which is preliminary data.</text>
</comment>
<sequence>MTPTSPPTGGTNPSAPRPPARNKSSSALSTHTLRSLSSTTSSGKPRRNKSSSSLAGGAHHHSAGHHPVSFAHHRKNSHGAHAMRRQNSASGGSQRKPPGGGPFGLGMTSMPAAEGGDHGGEQGEGQEADDAQDGATGTQQPEQADRPDLRQRRTSSSSTATVVASDRGARSSERGRSRSRSRVREEQEQEEQGESAHATAVEETEQHGDHLSIASGSTSHGRGKSRLPSSATSTSDWESATDSPLAIGKKLPDMRREFQPEEQSGLGQALDEQGDEPVAQPDEPQRKPPARPNGKKAKFSLGASEDQDEPDEVDRQAAANLDDDRVEPAPPGTAPAAASSPSATAAIPAMPAILRDVELTEPLAVPPKPEPQGEQEAAGLAPPAPPSAPQHLSPPDTSPVGGGSDGEPSLAAAAQPELAFPNKPPSNPPSNPTSQPPSRKASASQLFRPGETLKPNSPPRPPSPIRTSAQRARPVRKSSNASIMSGASTRSHVPGPAPQFRRSASGAPAFVDRGATVRAELASPGPDSGSGSESQRREVVGDRGRVQHQRGESVNSMRSLRQAAEATTGPPRRAQTLGPADAQRMRVSEPPGSALAKLGTIAAAQASRSTTPLSSSAGASSGGALTHAKRSASGYFNALRGFTGLPAGASTPPLSPSAGTAGQRPIPGASSSQLSSSYGRGSRVRSSPSPRAPALVVKFVEPAPPAPPPPPPQSDAPAPSSSPPTQRPLSAQHRTASSASLGPMSRTQQKALLARDAPQAASHPSALAPPAQGPGVPSGLTPAQQQFLLLQQQRAAASAAGAGASSASSASPSPAPQAAAAVVNGMQKWAFGLVREAERIERQYRAVEKWRDPLGESLERVLVVRQRARRRREDDREKVRAAIAAQQAAAGSATGGKESGAGSAAGSGTATPEHQVARVQQQAQRQTGSGAASPSGPPASSKGKQRVAAPA</sequence>
<proteinExistence type="predicted"/>
<feature type="compositionally biased region" description="Low complexity" evidence="1">
    <location>
        <begin position="154"/>
        <end position="166"/>
    </location>
</feature>
<feature type="compositionally biased region" description="Polar residues" evidence="1">
    <location>
        <begin position="227"/>
        <end position="242"/>
    </location>
</feature>
<feature type="compositionally biased region" description="Pro residues" evidence="1">
    <location>
        <begin position="702"/>
        <end position="726"/>
    </location>
</feature>
<feature type="region of interest" description="Disordered" evidence="1">
    <location>
        <begin position="866"/>
        <end position="951"/>
    </location>
</feature>
<feature type="compositionally biased region" description="Basic and acidic residues" evidence="1">
    <location>
        <begin position="167"/>
        <end position="186"/>
    </location>
</feature>
<feature type="compositionally biased region" description="Basic and acidic residues" evidence="1">
    <location>
        <begin position="250"/>
        <end position="259"/>
    </location>
</feature>
<protein>
    <submittedName>
        <fullName evidence="2">Uncharacterized protein</fullName>
    </submittedName>
</protein>
<evidence type="ECO:0000256" key="1">
    <source>
        <dbReference type="SAM" id="MobiDB-lite"/>
    </source>
</evidence>
<dbReference type="Proteomes" id="UP000311382">
    <property type="component" value="Unassembled WGS sequence"/>
</dbReference>
<feature type="compositionally biased region" description="Low complexity" evidence="1">
    <location>
        <begin position="881"/>
        <end position="892"/>
    </location>
</feature>
<feature type="compositionally biased region" description="Low complexity" evidence="1">
    <location>
        <begin position="614"/>
        <end position="624"/>
    </location>
</feature>
<evidence type="ECO:0000313" key="2">
    <source>
        <dbReference type="EMBL" id="TNY23033.1"/>
    </source>
</evidence>
<feature type="compositionally biased region" description="Low complexity" evidence="1">
    <location>
        <begin position="523"/>
        <end position="533"/>
    </location>
</feature>
<organism evidence="2 3">
    <name type="scientific">Rhodotorula diobovata</name>
    <dbReference type="NCBI Taxonomy" id="5288"/>
    <lineage>
        <taxon>Eukaryota</taxon>
        <taxon>Fungi</taxon>
        <taxon>Dikarya</taxon>
        <taxon>Basidiomycota</taxon>
        <taxon>Pucciniomycotina</taxon>
        <taxon>Microbotryomycetes</taxon>
        <taxon>Sporidiobolales</taxon>
        <taxon>Sporidiobolaceae</taxon>
        <taxon>Rhodotorula</taxon>
    </lineage>
</organism>
<feature type="compositionally biased region" description="Basic and acidic residues" evidence="1">
    <location>
        <begin position="534"/>
        <end position="551"/>
    </location>
</feature>
<feature type="compositionally biased region" description="Pro residues" evidence="1">
    <location>
        <begin position="422"/>
        <end position="435"/>
    </location>
</feature>
<feature type="compositionally biased region" description="Polar residues" evidence="1">
    <location>
        <begin position="727"/>
        <end position="750"/>
    </location>
</feature>
<feature type="compositionally biased region" description="Polar residues" evidence="1">
    <location>
        <begin position="477"/>
        <end position="491"/>
    </location>
</feature>
<reference evidence="2 3" key="1">
    <citation type="submission" date="2019-03" db="EMBL/GenBank/DDBJ databases">
        <title>Rhodosporidium diobovatum UCD-FST 08-225 genome sequencing, assembly, and annotation.</title>
        <authorList>
            <person name="Fakankun I.U."/>
            <person name="Fristensky B."/>
            <person name="Levin D.B."/>
        </authorList>
    </citation>
    <scope>NUCLEOTIDE SEQUENCE [LARGE SCALE GENOMIC DNA]</scope>
    <source>
        <strain evidence="2 3">UCD-FST 08-225</strain>
    </source>
</reference>
<dbReference type="OrthoDB" id="2537937at2759"/>
<dbReference type="EMBL" id="SOZI01000016">
    <property type="protein sequence ID" value="TNY23033.1"/>
    <property type="molecule type" value="Genomic_DNA"/>
</dbReference>
<feature type="compositionally biased region" description="Low complexity" evidence="1">
    <location>
        <begin position="757"/>
        <end position="770"/>
    </location>
</feature>
<feature type="region of interest" description="Disordered" evidence="1">
    <location>
        <begin position="1"/>
        <end position="820"/>
    </location>
</feature>
<feature type="compositionally biased region" description="Low complexity" evidence="1">
    <location>
        <begin position="782"/>
        <end position="820"/>
    </location>
</feature>
<evidence type="ECO:0000313" key="3">
    <source>
        <dbReference type="Proteomes" id="UP000311382"/>
    </source>
</evidence>
<feature type="compositionally biased region" description="Low complexity" evidence="1">
    <location>
        <begin position="24"/>
        <end position="42"/>
    </location>
</feature>
<feature type="compositionally biased region" description="Low complexity" evidence="1">
    <location>
        <begin position="668"/>
        <end position="689"/>
    </location>
</feature>
<feature type="compositionally biased region" description="Basic and acidic residues" evidence="1">
    <location>
        <begin position="871"/>
        <end position="880"/>
    </location>
</feature>
<accession>A0A5C5G1Q0</accession>
<feature type="compositionally biased region" description="Low complexity" evidence="1">
    <location>
        <begin position="334"/>
        <end position="353"/>
    </location>
</feature>
<dbReference type="STRING" id="5288.A0A5C5G1Q0"/>
<dbReference type="AlphaFoldDB" id="A0A5C5G1Q0"/>
<feature type="compositionally biased region" description="Gly residues" evidence="1">
    <location>
        <begin position="893"/>
        <end position="905"/>
    </location>
</feature>
<feature type="compositionally biased region" description="Basic residues" evidence="1">
    <location>
        <begin position="71"/>
        <end position="84"/>
    </location>
</feature>
<name>A0A5C5G1Q0_9BASI</name>
<keyword evidence="3" id="KW-1185">Reference proteome</keyword>